<dbReference type="EMBL" id="VWAQ01000055">
    <property type="protein sequence ID" value="KAA5202459.1"/>
    <property type="molecule type" value="Genomic_DNA"/>
</dbReference>
<gene>
    <name evidence="1" type="ORF">F2Z25_23805</name>
</gene>
<organism evidence="1 2">
    <name type="scientific">Bacteroides fragilis</name>
    <dbReference type="NCBI Taxonomy" id="817"/>
    <lineage>
        <taxon>Bacteria</taxon>
        <taxon>Pseudomonadati</taxon>
        <taxon>Bacteroidota</taxon>
        <taxon>Bacteroidia</taxon>
        <taxon>Bacteroidales</taxon>
        <taxon>Bacteroidaceae</taxon>
        <taxon>Bacteroides</taxon>
    </lineage>
</organism>
<evidence type="ECO:0000313" key="2">
    <source>
        <dbReference type="Proteomes" id="UP000429838"/>
    </source>
</evidence>
<dbReference type="Proteomes" id="UP000429838">
    <property type="component" value="Unassembled WGS sequence"/>
</dbReference>
<accession>A0A642KWF5</accession>
<proteinExistence type="predicted"/>
<name>A0A642KWF5_BACFG</name>
<feature type="non-terminal residue" evidence="1">
    <location>
        <position position="78"/>
    </location>
</feature>
<reference evidence="1 2" key="1">
    <citation type="journal article" date="2019" name="Nat. Med.">
        <title>A library of human gut bacterial isolates paired with longitudinal multiomics data enables mechanistic microbiome research.</title>
        <authorList>
            <person name="Poyet M."/>
            <person name="Groussin M."/>
            <person name="Gibbons S.M."/>
            <person name="Avila-Pacheco J."/>
            <person name="Jiang X."/>
            <person name="Kearney S.M."/>
            <person name="Perrotta A.R."/>
            <person name="Berdy B."/>
            <person name="Zhao S."/>
            <person name="Lieberman T.D."/>
            <person name="Swanson P.K."/>
            <person name="Smith M."/>
            <person name="Roesemann S."/>
            <person name="Alexander J.E."/>
            <person name="Rich S.A."/>
            <person name="Livny J."/>
            <person name="Vlamakis H."/>
            <person name="Clish C."/>
            <person name="Bullock K."/>
            <person name="Deik A."/>
            <person name="Scott J."/>
            <person name="Pierce K.A."/>
            <person name="Xavier R.J."/>
            <person name="Alm E.J."/>
        </authorList>
    </citation>
    <scope>NUCLEOTIDE SEQUENCE [LARGE SCALE GENOMIC DNA]</scope>
    <source>
        <strain evidence="1 2">BIOML-A1</strain>
    </source>
</reference>
<protein>
    <submittedName>
        <fullName evidence="1">Uncharacterized protein</fullName>
    </submittedName>
</protein>
<comment type="caution">
    <text evidence="1">The sequence shown here is derived from an EMBL/GenBank/DDBJ whole genome shotgun (WGS) entry which is preliminary data.</text>
</comment>
<evidence type="ECO:0000313" key="1">
    <source>
        <dbReference type="EMBL" id="KAA5202459.1"/>
    </source>
</evidence>
<sequence>MIIYSKTGTIILDIEVDDTSYRYRAIRQGDKVYLYFSLTNHVEIPIYSYINYQGQRYTLWKPENLTKHGERNLDYVVE</sequence>
<dbReference type="AlphaFoldDB" id="A0A642KWF5"/>